<dbReference type="RefSeq" id="WP_094456245.1">
    <property type="nucleotide sequence ID" value="NZ_NOXU01000027.1"/>
</dbReference>
<protein>
    <recommendedName>
        <fullName evidence="3">Serine/threonine protein phosphatase</fullName>
    </recommendedName>
</protein>
<evidence type="ECO:0000313" key="2">
    <source>
        <dbReference type="Proteomes" id="UP000216998"/>
    </source>
</evidence>
<dbReference type="EMBL" id="NOXU01000027">
    <property type="protein sequence ID" value="OYQ34960.1"/>
    <property type="molecule type" value="Genomic_DNA"/>
</dbReference>
<gene>
    <name evidence="1" type="ORF">CHU95_10330</name>
</gene>
<comment type="caution">
    <text evidence="1">The sequence shown here is derived from an EMBL/GenBank/DDBJ whole genome shotgun (WGS) entry which is preliminary data.</text>
</comment>
<organism evidence="1 2">
    <name type="scientific">Niveispirillum lacus</name>
    <dbReference type="NCBI Taxonomy" id="1981099"/>
    <lineage>
        <taxon>Bacteria</taxon>
        <taxon>Pseudomonadati</taxon>
        <taxon>Pseudomonadota</taxon>
        <taxon>Alphaproteobacteria</taxon>
        <taxon>Rhodospirillales</taxon>
        <taxon>Azospirillaceae</taxon>
        <taxon>Niveispirillum</taxon>
    </lineage>
</organism>
<dbReference type="Gene3D" id="3.60.21.10">
    <property type="match status" value="1"/>
</dbReference>
<proteinExistence type="predicted"/>
<accession>A0A255Z2T2</accession>
<evidence type="ECO:0008006" key="3">
    <source>
        <dbReference type="Google" id="ProtNLM"/>
    </source>
</evidence>
<sequence>MSDDRKYALLGRPRRVWAVGAIHGEATRLAALHDDVCKRFYPGDRLVYLGNMIGRGTAVRDTMEELLSFRRQILALRGVVVTDITYLRGGQEEMWHKLLQLQFAPDPAAVLQWMIGQGLDTTLAAYGGNAQHGLAAARDGAVTLARWTGELRAALRAAPGHDNLLSAVRRCAYTSASDGSPTDLLFVNAGLDPAKPLHMQADIFWWGGSSFTRIAEPYNGFRRVVRGYDPTHGPGPTVTDFTASLDGGAGFGGRLICACFAPDGQLLELVEA</sequence>
<dbReference type="SUPFAM" id="SSF56300">
    <property type="entry name" value="Metallo-dependent phosphatases"/>
    <property type="match status" value="1"/>
</dbReference>
<name>A0A255Z2T2_9PROT</name>
<keyword evidence="2" id="KW-1185">Reference proteome</keyword>
<dbReference type="Proteomes" id="UP000216998">
    <property type="component" value="Unassembled WGS sequence"/>
</dbReference>
<dbReference type="OrthoDB" id="9807890at2"/>
<evidence type="ECO:0000313" key="1">
    <source>
        <dbReference type="EMBL" id="OYQ34960.1"/>
    </source>
</evidence>
<dbReference type="AlphaFoldDB" id="A0A255Z2T2"/>
<dbReference type="InterPro" id="IPR029052">
    <property type="entry name" value="Metallo-depent_PP-like"/>
</dbReference>
<reference evidence="1 2" key="1">
    <citation type="submission" date="2017-07" db="EMBL/GenBank/DDBJ databases">
        <title>Niveispirillum cyanobacteriorum sp. nov., isolated from cyanobacterial aggregates in a eutrophic lake.</title>
        <authorList>
            <person name="Cai H."/>
        </authorList>
    </citation>
    <scope>NUCLEOTIDE SEQUENCE [LARGE SCALE GENOMIC DNA]</scope>
    <source>
        <strain evidence="2">TH1-14</strain>
    </source>
</reference>